<gene>
    <name evidence="1" type="ORF">E3U43_012919</name>
</gene>
<protein>
    <submittedName>
        <fullName evidence="1">Uncharacterized protein</fullName>
    </submittedName>
</protein>
<dbReference type="Proteomes" id="UP000793456">
    <property type="component" value="Chromosome II"/>
</dbReference>
<name>A0ACD3RVB1_LARCR</name>
<evidence type="ECO:0000313" key="2">
    <source>
        <dbReference type="Proteomes" id="UP000793456"/>
    </source>
</evidence>
<keyword evidence="2" id="KW-1185">Reference proteome</keyword>
<comment type="caution">
    <text evidence="1">The sequence shown here is derived from an EMBL/GenBank/DDBJ whole genome shotgun (WGS) entry which is preliminary data.</text>
</comment>
<evidence type="ECO:0000313" key="1">
    <source>
        <dbReference type="EMBL" id="TMS22654.1"/>
    </source>
</evidence>
<proteinExistence type="predicted"/>
<organism evidence="1 2">
    <name type="scientific">Larimichthys crocea</name>
    <name type="common">Large yellow croaker</name>
    <name type="synonym">Pseudosciaena crocea</name>
    <dbReference type="NCBI Taxonomy" id="215358"/>
    <lineage>
        <taxon>Eukaryota</taxon>
        <taxon>Metazoa</taxon>
        <taxon>Chordata</taxon>
        <taxon>Craniata</taxon>
        <taxon>Vertebrata</taxon>
        <taxon>Euteleostomi</taxon>
        <taxon>Actinopterygii</taxon>
        <taxon>Neopterygii</taxon>
        <taxon>Teleostei</taxon>
        <taxon>Neoteleostei</taxon>
        <taxon>Acanthomorphata</taxon>
        <taxon>Eupercaria</taxon>
        <taxon>Sciaenidae</taxon>
        <taxon>Larimichthys</taxon>
    </lineage>
</organism>
<sequence length="162" mass="17343">MLFTDSALRYYGEQGLLKSHTVGVKLYRDSLPPSALSFPGKVAVDDSKKRLVIADTGHHRILVVSTTGQLLHVIGGPESGRQDGDLSEASFNSPQGVAIKGEIVYVADTENHLIRKIDLLEERVSTLAGVGTQGTDQDGGATGPQQPISSPWDVTLGTCWRC</sequence>
<dbReference type="EMBL" id="CM011675">
    <property type="protein sequence ID" value="TMS22654.1"/>
    <property type="molecule type" value="Genomic_DNA"/>
</dbReference>
<reference evidence="1" key="1">
    <citation type="submission" date="2018-11" db="EMBL/GenBank/DDBJ databases">
        <title>The sequence and de novo assembly of Larimichthys crocea genome using PacBio and Hi-C technologies.</title>
        <authorList>
            <person name="Xu P."/>
            <person name="Chen B."/>
            <person name="Zhou Z."/>
            <person name="Ke Q."/>
            <person name="Wu Y."/>
            <person name="Bai H."/>
            <person name="Pu F."/>
        </authorList>
    </citation>
    <scope>NUCLEOTIDE SEQUENCE</scope>
    <source>
        <tissue evidence="1">Muscle</tissue>
    </source>
</reference>
<accession>A0ACD3RVB1</accession>